<dbReference type="GO" id="GO:0050002">
    <property type="term" value="F:D-proline reductase activity"/>
    <property type="evidence" value="ECO:0007669"/>
    <property type="project" value="UniProtKB-EC"/>
</dbReference>
<proteinExistence type="predicted"/>
<protein>
    <submittedName>
        <fullName evidence="2">D-proline reductase subunit gamma</fullName>
        <ecNumber evidence="2">1.21.4.1</ecNumber>
    </submittedName>
</protein>
<accession>A0A380W5A9</accession>
<dbReference type="OrthoDB" id="1550957at2"/>
<sequence>MPRFEDLDPDSQQFFANFKCREDGPPPWTPLTKPLRECKVAIVTSSGLIRKSDKPFDLSNAEGDTSYRVIPSDTPARELTFSHTSTNWDRSGFAMDVNVIFPADRLRELVAEGVIGSLADKYFAFMGAIFNVDPLIENSAPDVGRQLKEVGVDIALMVPT</sequence>
<dbReference type="Proteomes" id="UP000254343">
    <property type="component" value="Unassembled WGS sequence"/>
</dbReference>
<gene>
    <name evidence="2" type="primary">prdB</name>
    <name evidence="2" type="ORF">NCTC12722_00490</name>
</gene>
<organism evidence="2 3">
    <name type="scientific">Afipia felis</name>
    <name type="common">Cat scratch disease bacillus</name>
    <dbReference type="NCBI Taxonomy" id="1035"/>
    <lineage>
        <taxon>Bacteria</taxon>
        <taxon>Pseudomonadati</taxon>
        <taxon>Pseudomonadota</taxon>
        <taxon>Alphaproteobacteria</taxon>
        <taxon>Hyphomicrobiales</taxon>
        <taxon>Nitrobacteraceae</taxon>
        <taxon>Afipia</taxon>
    </lineage>
</organism>
<reference evidence="2 3" key="1">
    <citation type="submission" date="2018-06" db="EMBL/GenBank/DDBJ databases">
        <authorList>
            <consortium name="Pathogen Informatics"/>
            <person name="Doyle S."/>
        </authorList>
    </citation>
    <scope>NUCLEOTIDE SEQUENCE [LARGE SCALE GENOMIC DNA]</scope>
    <source>
        <strain evidence="2 3">NCTC12722</strain>
    </source>
</reference>
<name>A0A380W5A9_AFIFE</name>
<evidence type="ECO:0000313" key="3">
    <source>
        <dbReference type="Proteomes" id="UP000254343"/>
    </source>
</evidence>
<keyword evidence="1 2" id="KW-0560">Oxidoreductase</keyword>
<dbReference type="InterPro" id="IPR010187">
    <property type="entry name" value="Various_sel_PB"/>
</dbReference>
<dbReference type="EC" id="1.21.4.1" evidence="2"/>
<dbReference type="AlphaFoldDB" id="A0A380W5A9"/>
<dbReference type="EMBL" id="UIGB01000001">
    <property type="protein sequence ID" value="SUU83327.1"/>
    <property type="molecule type" value="Genomic_DNA"/>
</dbReference>
<evidence type="ECO:0000256" key="1">
    <source>
        <dbReference type="ARBA" id="ARBA00023002"/>
    </source>
</evidence>
<dbReference type="Pfam" id="PF07355">
    <property type="entry name" value="GRDB"/>
    <property type="match status" value="1"/>
</dbReference>
<evidence type="ECO:0000313" key="2">
    <source>
        <dbReference type="EMBL" id="SUU83327.1"/>
    </source>
</evidence>